<evidence type="ECO:0000313" key="7">
    <source>
        <dbReference type="Proteomes" id="UP000294853"/>
    </source>
</evidence>
<name>A0A4P7IDK0_9ACTN</name>
<dbReference type="InterPro" id="IPR046358">
    <property type="entry name" value="Flagellin_C"/>
</dbReference>
<dbReference type="Pfam" id="PF00669">
    <property type="entry name" value="Flagellin_N"/>
    <property type="match status" value="1"/>
</dbReference>
<dbReference type="Proteomes" id="UP000294853">
    <property type="component" value="Chromosome"/>
</dbReference>
<dbReference type="PANTHER" id="PTHR42792">
    <property type="entry name" value="FLAGELLIN"/>
    <property type="match status" value="1"/>
</dbReference>
<dbReference type="Pfam" id="PF00700">
    <property type="entry name" value="Flagellin_C"/>
    <property type="match status" value="1"/>
</dbReference>
<organism evidence="6 7">
    <name type="scientific">Nocardioides seonyuensis</name>
    <dbReference type="NCBI Taxonomy" id="2518371"/>
    <lineage>
        <taxon>Bacteria</taxon>
        <taxon>Bacillati</taxon>
        <taxon>Actinomycetota</taxon>
        <taxon>Actinomycetes</taxon>
        <taxon>Propionibacteriales</taxon>
        <taxon>Nocardioidaceae</taxon>
        <taxon>Nocardioides</taxon>
    </lineage>
</organism>
<keyword evidence="3" id="KW-0975">Bacterial flagellum</keyword>
<proteinExistence type="inferred from homology"/>
<dbReference type="EMBL" id="CP038436">
    <property type="protein sequence ID" value="QBX55254.1"/>
    <property type="molecule type" value="Genomic_DNA"/>
</dbReference>
<dbReference type="InterPro" id="IPR001492">
    <property type="entry name" value="Flagellin"/>
</dbReference>
<dbReference type="GO" id="GO:0009424">
    <property type="term" value="C:bacterial-type flagellum hook"/>
    <property type="evidence" value="ECO:0007669"/>
    <property type="project" value="InterPro"/>
</dbReference>
<dbReference type="Gene3D" id="1.20.1330.10">
    <property type="entry name" value="f41 fragment of flagellin, N-terminal domain"/>
    <property type="match status" value="1"/>
</dbReference>
<accession>A0A4P7IDK0</accession>
<comment type="subcellular location">
    <subcellularLocation>
        <location evidence="1">Bacterial flagellum</location>
    </subcellularLocation>
</comment>
<evidence type="ECO:0000256" key="2">
    <source>
        <dbReference type="ARBA" id="ARBA00005709"/>
    </source>
</evidence>
<evidence type="ECO:0000313" key="6">
    <source>
        <dbReference type="EMBL" id="QBX55254.1"/>
    </source>
</evidence>
<dbReference type="RefSeq" id="WP_135267245.1">
    <property type="nucleotide sequence ID" value="NZ_CP038436.1"/>
</dbReference>
<keyword evidence="6" id="KW-0969">Cilium</keyword>
<protein>
    <submittedName>
        <fullName evidence="6">Flagellar hook-associated protein 3</fullName>
    </submittedName>
</protein>
<sequence>MNVNRVTQSMLGDRSMANLQSGLKRLADLQEHLSTGRVLNRPSDNPADAGSAMRLRSSLRAEQQHARNADDGLGWLNTIDSSLQTAGDSVRRARELALQGANAAGGPQAREALATEVDQIRAGLLSTANTTYLGRPVFGGTTMGNVAFTDNAGVVTFTGDSNPVNRTVADGVVVNVAQEGTAAFGTDADNVFAHLSALSAALRAGDTAGISTGIDALAADEKQVVVARADIGARTVRVEQATTRAGDSELSLTNALAEIENADLPRTVVDLKMQEVAYQASLAATARVLQPSLVDFLR</sequence>
<evidence type="ECO:0000259" key="5">
    <source>
        <dbReference type="Pfam" id="PF00700"/>
    </source>
</evidence>
<dbReference type="InterPro" id="IPR001029">
    <property type="entry name" value="Flagellin_N"/>
</dbReference>
<dbReference type="OrthoDB" id="9758307at2"/>
<comment type="similarity">
    <text evidence="2">Belongs to the bacterial flagellin family.</text>
</comment>
<gene>
    <name evidence="6" type="primary">flgL</name>
    <name evidence="6" type="ORF">EXE58_07170</name>
</gene>
<dbReference type="GO" id="GO:0071973">
    <property type="term" value="P:bacterial-type flagellum-dependent cell motility"/>
    <property type="evidence" value="ECO:0007669"/>
    <property type="project" value="InterPro"/>
</dbReference>
<feature type="domain" description="Flagellin N-terminal" evidence="4">
    <location>
        <begin position="15"/>
        <end position="133"/>
    </location>
</feature>
<dbReference type="AlphaFoldDB" id="A0A4P7IDK0"/>
<dbReference type="KEGG" id="nsn:EXE58_07170"/>
<evidence type="ECO:0000256" key="1">
    <source>
        <dbReference type="ARBA" id="ARBA00004365"/>
    </source>
</evidence>
<keyword evidence="6" id="KW-0966">Cell projection</keyword>
<dbReference type="PANTHER" id="PTHR42792:SF1">
    <property type="entry name" value="FLAGELLAR HOOK-ASSOCIATED PROTEIN 3"/>
    <property type="match status" value="1"/>
</dbReference>
<keyword evidence="6" id="KW-0282">Flagellum</keyword>
<dbReference type="InterPro" id="IPR013384">
    <property type="entry name" value="Flagell_FlgL"/>
</dbReference>
<dbReference type="NCBIfam" id="TIGR02550">
    <property type="entry name" value="flagell_flgL"/>
    <property type="match status" value="1"/>
</dbReference>
<keyword evidence="7" id="KW-1185">Reference proteome</keyword>
<feature type="domain" description="Flagellin C-terminal" evidence="5">
    <location>
        <begin position="222"/>
        <end position="297"/>
    </location>
</feature>
<dbReference type="GO" id="GO:0005198">
    <property type="term" value="F:structural molecule activity"/>
    <property type="evidence" value="ECO:0007669"/>
    <property type="project" value="InterPro"/>
</dbReference>
<evidence type="ECO:0000259" key="4">
    <source>
        <dbReference type="Pfam" id="PF00669"/>
    </source>
</evidence>
<dbReference type="SUPFAM" id="SSF64518">
    <property type="entry name" value="Phase 1 flagellin"/>
    <property type="match status" value="1"/>
</dbReference>
<reference evidence="6 7" key="1">
    <citation type="submission" date="2019-03" db="EMBL/GenBank/DDBJ databases">
        <title>Three New Species of Nocardioides, Nocardioides euryhalodurans sp. nov., Nocardioides seonyuensis sp. nov. and Nocardioides eburneoflavus sp. nov. Iolated from Soil.</title>
        <authorList>
            <person name="Roh S.G."/>
            <person name="Lee C."/>
            <person name="Kim M.-K."/>
            <person name="Kim S.B."/>
        </authorList>
    </citation>
    <scope>NUCLEOTIDE SEQUENCE [LARGE SCALE GENOMIC DNA]</scope>
    <source>
        <strain evidence="6 7">MMS17-SY207-3</strain>
    </source>
</reference>
<evidence type="ECO:0000256" key="3">
    <source>
        <dbReference type="ARBA" id="ARBA00023143"/>
    </source>
</evidence>